<feature type="region of interest" description="Disordered" evidence="5">
    <location>
        <begin position="92"/>
        <end position="115"/>
    </location>
</feature>
<dbReference type="Pfam" id="PF06839">
    <property type="entry name" value="Zn_ribbon_GRF"/>
    <property type="match status" value="1"/>
</dbReference>
<proteinExistence type="predicted"/>
<dbReference type="AlphaFoldDB" id="A0A9P8ZT06"/>
<dbReference type="Proteomes" id="UP000758603">
    <property type="component" value="Unassembled WGS sequence"/>
</dbReference>
<keyword evidence="2 4" id="KW-0863">Zinc-finger</keyword>
<reference evidence="7" key="1">
    <citation type="journal article" date="2021" name="Nat. Commun.">
        <title>Genetic determinants of endophytism in the Arabidopsis root mycobiome.</title>
        <authorList>
            <person name="Mesny F."/>
            <person name="Miyauchi S."/>
            <person name="Thiergart T."/>
            <person name="Pickel B."/>
            <person name="Atanasova L."/>
            <person name="Karlsson M."/>
            <person name="Huettel B."/>
            <person name="Barry K.W."/>
            <person name="Haridas S."/>
            <person name="Chen C."/>
            <person name="Bauer D."/>
            <person name="Andreopoulos W."/>
            <person name="Pangilinan J."/>
            <person name="LaButti K."/>
            <person name="Riley R."/>
            <person name="Lipzen A."/>
            <person name="Clum A."/>
            <person name="Drula E."/>
            <person name="Henrissat B."/>
            <person name="Kohler A."/>
            <person name="Grigoriev I.V."/>
            <person name="Martin F.M."/>
            <person name="Hacquard S."/>
        </authorList>
    </citation>
    <scope>NUCLEOTIDE SEQUENCE</scope>
    <source>
        <strain evidence="7">MPI-SDFR-AT-0073</strain>
    </source>
</reference>
<comment type="caution">
    <text evidence="7">The sequence shown here is derived from an EMBL/GenBank/DDBJ whole genome shotgun (WGS) entry which is preliminary data.</text>
</comment>
<dbReference type="PROSITE" id="PS51999">
    <property type="entry name" value="ZF_GRF"/>
    <property type="match status" value="1"/>
</dbReference>
<feature type="domain" description="GRF-type" evidence="6">
    <location>
        <begin position="31"/>
        <end position="82"/>
    </location>
</feature>
<dbReference type="InterPro" id="IPR010666">
    <property type="entry name" value="Znf_GRF"/>
</dbReference>
<sequence length="455" mass="49486">MPSTKTTTFGISDSPTKKPTNGHFTKGQWLCNCKPRLPAVQFQVKRESRNKGRWFYTCQVDRTKGKTGEPARCDFFLWADDARLREEGAVLINSTTEPGGSSQDDGKKTSLRTPRKLVQTTLSARVEPREEGKRHWSHRTEITPIDELERAVGGSQNEHAQGAALGGGSGTAQNVSTIQATHSTSDTKTVDHDYGTSDMDTSDEDELGRIAESASKPTPHPTRTIREEQFQTPSAAAKRKRDVVDLEDDDLFGDMSSDEERQLVAVTDSTSQLSRSRDAFTTPAARRVADVAGGMPTPSLTDKSVRRVLFAEPEAGGSSNSNKRQRNDHAGGYTPVGGPTTPSSSQQAAGPSSSPATPGSGAGIAGITEEVMALLEGQKIDEQALKQVRSTLSKFAAKARGLEMGRDASRQALKKQDGKIAQLQSRITDLENRQKLDREVRKKMKSGLMHLYTET</sequence>
<dbReference type="EMBL" id="JAGPXC010000007">
    <property type="protein sequence ID" value="KAH6648292.1"/>
    <property type="molecule type" value="Genomic_DNA"/>
</dbReference>
<gene>
    <name evidence="7" type="ORF">BKA67DRAFT_574303</name>
</gene>
<name>A0A9P8ZT06_9PEZI</name>
<dbReference type="GeneID" id="70132307"/>
<dbReference type="GO" id="GO:0008270">
    <property type="term" value="F:zinc ion binding"/>
    <property type="evidence" value="ECO:0007669"/>
    <property type="project" value="UniProtKB-KW"/>
</dbReference>
<dbReference type="RefSeq" id="XP_045954799.1">
    <property type="nucleotide sequence ID" value="XM_046103415.1"/>
</dbReference>
<keyword evidence="1" id="KW-0479">Metal-binding</keyword>
<evidence type="ECO:0000313" key="8">
    <source>
        <dbReference type="Proteomes" id="UP000758603"/>
    </source>
</evidence>
<feature type="compositionally biased region" description="Polar residues" evidence="5">
    <location>
        <begin position="92"/>
        <end position="103"/>
    </location>
</feature>
<feature type="region of interest" description="Disordered" evidence="5">
    <location>
        <begin position="180"/>
        <end position="363"/>
    </location>
</feature>
<keyword evidence="3" id="KW-0862">Zinc</keyword>
<dbReference type="OrthoDB" id="430051at2759"/>
<evidence type="ECO:0000256" key="5">
    <source>
        <dbReference type="SAM" id="MobiDB-lite"/>
    </source>
</evidence>
<evidence type="ECO:0000256" key="2">
    <source>
        <dbReference type="ARBA" id="ARBA00022771"/>
    </source>
</evidence>
<feature type="compositionally biased region" description="Low complexity" evidence="5">
    <location>
        <begin position="331"/>
        <end position="359"/>
    </location>
</feature>
<feature type="region of interest" description="Disordered" evidence="5">
    <location>
        <begin position="1"/>
        <end position="21"/>
    </location>
</feature>
<evidence type="ECO:0000256" key="1">
    <source>
        <dbReference type="ARBA" id="ARBA00022723"/>
    </source>
</evidence>
<evidence type="ECO:0000313" key="7">
    <source>
        <dbReference type="EMBL" id="KAH6648292.1"/>
    </source>
</evidence>
<keyword evidence="8" id="KW-1185">Reference proteome</keyword>
<protein>
    <recommendedName>
        <fullName evidence="6">GRF-type domain-containing protein</fullName>
    </recommendedName>
</protein>
<accession>A0A9P8ZT06</accession>
<evidence type="ECO:0000259" key="6">
    <source>
        <dbReference type="PROSITE" id="PS51999"/>
    </source>
</evidence>
<evidence type="ECO:0000256" key="3">
    <source>
        <dbReference type="ARBA" id="ARBA00022833"/>
    </source>
</evidence>
<organism evidence="7 8">
    <name type="scientific">Truncatella angustata</name>
    <dbReference type="NCBI Taxonomy" id="152316"/>
    <lineage>
        <taxon>Eukaryota</taxon>
        <taxon>Fungi</taxon>
        <taxon>Dikarya</taxon>
        <taxon>Ascomycota</taxon>
        <taxon>Pezizomycotina</taxon>
        <taxon>Sordariomycetes</taxon>
        <taxon>Xylariomycetidae</taxon>
        <taxon>Amphisphaeriales</taxon>
        <taxon>Sporocadaceae</taxon>
        <taxon>Truncatella</taxon>
    </lineage>
</organism>
<evidence type="ECO:0000256" key="4">
    <source>
        <dbReference type="PROSITE-ProRule" id="PRU01343"/>
    </source>
</evidence>